<reference evidence="5" key="2">
    <citation type="submission" date="2009-11" db="EMBL/GenBank/DDBJ databases">
        <title>The Genome Sequence of Allomyces macrogynus strain ATCC 38327.</title>
        <authorList>
            <consortium name="The Broad Institute Genome Sequencing Platform"/>
            <person name="Russ C."/>
            <person name="Cuomo C."/>
            <person name="Shea T."/>
            <person name="Young S.K."/>
            <person name="Zeng Q."/>
            <person name="Koehrsen M."/>
            <person name="Haas B."/>
            <person name="Borodovsky M."/>
            <person name="Guigo R."/>
            <person name="Alvarado L."/>
            <person name="Berlin A."/>
            <person name="Borenstein D."/>
            <person name="Chen Z."/>
            <person name="Engels R."/>
            <person name="Freedman E."/>
            <person name="Gellesch M."/>
            <person name="Goldberg J."/>
            <person name="Griggs A."/>
            <person name="Gujja S."/>
            <person name="Heiman D."/>
            <person name="Hepburn T."/>
            <person name="Howarth C."/>
            <person name="Jen D."/>
            <person name="Larson L."/>
            <person name="Lewis B."/>
            <person name="Mehta T."/>
            <person name="Park D."/>
            <person name="Pearson M."/>
            <person name="Roberts A."/>
            <person name="Saif S."/>
            <person name="Shenoy N."/>
            <person name="Sisk P."/>
            <person name="Stolte C."/>
            <person name="Sykes S."/>
            <person name="Walk T."/>
            <person name="White J."/>
            <person name="Yandava C."/>
            <person name="Burger G."/>
            <person name="Gray M.W."/>
            <person name="Holland P.W.H."/>
            <person name="King N."/>
            <person name="Lang F.B.F."/>
            <person name="Roger A.J."/>
            <person name="Ruiz-Trillo I."/>
            <person name="Lander E."/>
            <person name="Nusbaum C."/>
        </authorList>
    </citation>
    <scope>NUCLEOTIDE SEQUENCE [LARGE SCALE GENOMIC DNA]</scope>
    <source>
        <strain evidence="5">ATCC 38327</strain>
    </source>
</reference>
<evidence type="ECO:0000313" key="4">
    <source>
        <dbReference type="EMBL" id="KNE72260.1"/>
    </source>
</evidence>
<proteinExistence type="inferred from homology"/>
<dbReference type="PANTHER" id="PTHR43391">
    <property type="entry name" value="RETINOL DEHYDROGENASE-RELATED"/>
    <property type="match status" value="1"/>
</dbReference>
<evidence type="ECO:0000313" key="5">
    <source>
        <dbReference type="Proteomes" id="UP000054350"/>
    </source>
</evidence>
<dbReference type="InterPro" id="IPR020904">
    <property type="entry name" value="Sc_DH/Rdtase_CS"/>
</dbReference>
<accession>A0A0L0TC30</accession>
<gene>
    <name evidence="4" type="ORF">AMAG_16748</name>
</gene>
<dbReference type="EMBL" id="GG745378">
    <property type="protein sequence ID" value="KNE72260.1"/>
    <property type="molecule type" value="Genomic_DNA"/>
</dbReference>
<sequence length="232" mass="24747">MAGAKLDPSYFITGASSGIGYALALEFAKRARNANAPLALAITARREEALNDLRAAILEVYPACVVVVKRLDVTAGIDAIRTCINDCHVAMGPIHCFVVNAGVAARMREIGRDDSFANDAMVIQTNLLGTMATVDAAVHYIKQNGINQSGLGAHIVGMSSVSGSLLFLRGSSYCVSKTALNQYLRVLALETRSDNIAVTILKPLTPLPRRSVGLDRHAHQPTYCAAPVRDRA</sequence>
<dbReference type="PRINTS" id="PR00081">
    <property type="entry name" value="GDHRDH"/>
</dbReference>
<keyword evidence="2" id="KW-0521">NADP</keyword>
<dbReference type="VEuPathDB" id="FungiDB:AMAG_16748"/>
<comment type="similarity">
    <text evidence="1">Belongs to the short-chain dehydrogenases/reductases (SDR) family.</text>
</comment>
<evidence type="ECO:0000256" key="2">
    <source>
        <dbReference type="ARBA" id="ARBA00022857"/>
    </source>
</evidence>
<dbReference type="AlphaFoldDB" id="A0A0L0TC30"/>
<dbReference type="Pfam" id="PF00106">
    <property type="entry name" value="adh_short"/>
    <property type="match status" value="1"/>
</dbReference>
<dbReference type="Proteomes" id="UP000054350">
    <property type="component" value="Unassembled WGS sequence"/>
</dbReference>
<dbReference type="GO" id="GO:0016491">
    <property type="term" value="F:oxidoreductase activity"/>
    <property type="evidence" value="ECO:0007669"/>
    <property type="project" value="UniProtKB-KW"/>
</dbReference>
<dbReference type="PROSITE" id="PS00061">
    <property type="entry name" value="ADH_SHORT"/>
    <property type="match status" value="1"/>
</dbReference>
<organism evidence="4 5">
    <name type="scientific">Allomyces macrogynus (strain ATCC 38327)</name>
    <name type="common">Allomyces javanicus var. macrogynus</name>
    <dbReference type="NCBI Taxonomy" id="578462"/>
    <lineage>
        <taxon>Eukaryota</taxon>
        <taxon>Fungi</taxon>
        <taxon>Fungi incertae sedis</taxon>
        <taxon>Blastocladiomycota</taxon>
        <taxon>Blastocladiomycetes</taxon>
        <taxon>Blastocladiales</taxon>
        <taxon>Blastocladiaceae</taxon>
        <taxon>Allomyces</taxon>
    </lineage>
</organism>
<protein>
    <recommendedName>
        <fullName evidence="6">Ketoreductase (KR) domain-containing protein</fullName>
    </recommendedName>
</protein>
<dbReference type="InterPro" id="IPR002347">
    <property type="entry name" value="SDR_fam"/>
</dbReference>
<evidence type="ECO:0000256" key="3">
    <source>
        <dbReference type="ARBA" id="ARBA00023002"/>
    </source>
</evidence>
<name>A0A0L0TC30_ALLM3</name>
<keyword evidence="3" id="KW-0560">Oxidoreductase</keyword>
<dbReference type="Gene3D" id="3.40.50.720">
    <property type="entry name" value="NAD(P)-binding Rossmann-like Domain"/>
    <property type="match status" value="1"/>
</dbReference>
<dbReference type="SUPFAM" id="SSF51735">
    <property type="entry name" value="NAD(P)-binding Rossmann-fold domains"/>
    <property type="match status" value="1"/>
</dbReference>
<evidence type="ECO:0000256" key="1">
    <source>
        <dbReference type="ARBA" id="ARBA00006484"/>
    </source>
</evidence>
<evidence type="ECO:0008006" key="6">
    <source>
        <dbReference type="Google" id="ProtNLM"/>
    </source>
</evidence>
<keyword evidence="5" id="KW-1185">Reference proteome</keyword>
<dbReference type="PANTHER" id="PTHR43391:SF14">
    <property type="entry name" value="DEHYDROGENASE_REDUCTASE SDR FAMILY PROTEIN 7-LIKE"/>
    <property type="match status" value="1"/>
</dbReference>
<dbReference type="InterPro" id="IPR036291">
    <property type="entry name" value="NAD(P)-bd_dom_sf"/>
</dbReference>
<dbReference type="OrthoDB" id="9876299at2759"/>
<reference evidence="4 5" key="1">
    <citation type="submission" date="2009-11" db="EMBL/GenBank/DDBJ databases">
        <title>Annotation of Allomyces macrogynus ATCC 38327.</title>
        <authorList>
            <consortium name="The Broad Institute Genome Sequencing Platform"/>
            <person name="Russ C."/>
            <person name="Cuomo C."/>
            <person name="Burger G."/>
            <person name="Gray M.W."/>
            <person name="Holland P.W.H."/>
            <person name="King N."/>
            <person name="Lang F.B.F."/>
            <person name="Roger A.J."/>
            <person name="Ruiz-Trillo I."/>
            <person name="Young S.K."/>
            <person name="Zeng Q."/>
            <person name="Gargeya S."/>
            <person name="Fitzgerald M."/>
            <person name="Haas B."/>
            <person name="Abouelleil A."/>
            <person name="Alvarado L."/>
            <person name="Arachchi H.M."/>
            <person name="Berlin A."/>
            <person name="Chapman S.B."/>
            <person name="Gearin G."/>
            <person name="Goldberg J."/>
            <person name="Griggs A."/>
            <person name="Gujja S."/>
            <person name="Hansen M."/>
            <person name="Heiman D."/>
            <person name="Howarth C."/>
            <person name="Larimer J."/>
            <person name="Lui A."/>
            <person name="MacDonald P.J.P."/>
            <person name="McCowen C."/>
            <person name="Montmayeur A."/>
            <person name="Murphy C."/>
            <person name="Neiman D."/>
            <person name="Pearson M."/>
            <person name="Priest M."/>
            <person name="Roberts A."/>
            <person name="Saif S."/>
            <person name="Shea T."/>
            <person name="Sisk P."/>
            <person name="Stolte C."/>
            <person name="Sykes S."/>
            <person name="Wortman J."/>
            <person name="Nusbaum C."/>
            <person name="Birren B."/>
        </authorList>
    </citation>
    <scope>NUCLEOTIDE SEQUENCE [LARGE SCALE GENOMIC DNA]</scope>
    <source>
        <strain evidence="4 5">ATCC 38327</strain>
    </source>
</reference>